<dbReference type="PANTHER" id="PTHR22504:SF0">
    <property type="entry name" value="REPRESSOR OF RNA POLYMERASE III TRANSCRIPTION MAF1 HOMOLOG"/>
    <property type="match status" value="1"/>
</dbReference>
<accession>A0A8B8EB41</accession>
<dbReference type="FunFam" id="3.40.1000.50:FF:000003">
    <property type="entry name" value="Repressor of RNA polymerase III transcription MAF1"/>
    <property type="match status" value="1"/>
</dbReference>
<evidence type="ECO:0000313" key="3">
    <source>
        <dbReference type="Proteomes" id="UP000694844"/>
    </source>
</evidence>
<keyword evidence="2" id="KW-0805">Transcription regulation</keyword>
<keyword evidence="3" id="KW-1185">Reference proteome</keyword>
<evidence type="ECO:0000313" key="4">
    <source>
        <dbReference type="RefSeq" id="XP_022336726.1"/>
    </source>
</evidence>
<gene>
    <name evidence="4" type="primary">LOC111132998</name>
</gene>
<dbReference type="GO" id="GO:0016480">
    <property type="term" value="P:negative regulation of transcription by RNA polymerase III"/>
    <property type="evidence" value="ECO:0007669"/>
    <property type="project" value="UniProtKB-UniRule"/>
</dbReference>
<organism evidence="3 4">
    <name type="scientific">Crassostrea virginica</name>
    <name type="common">Eastern oyster</name>
    <dbReference type="NCBI Taxonomy" id="6565"/>
    <lineage>
        <taxon>Eukaryota</taxon>
        <taxon>Metazoa</taxon>
        <taxon>Spiralia</taxon>
        <taxon>Lophotrochozoa</taxon>
        <taxon>Mollusca</taxon>
        <taxon>Bivalvia</taxon>
        <taxon>Autobranchia</taxon>
        <taxon>Pteriomorphia</taxon>
        <taxon>Ostreida</taxon>
        <taxon>Ostreoidea</taxon>
        <taxon>Ostreidae</taxon>
        <taxon>Crassostrea</taxon>
    </lineage>
</organism>
<protein>
    <recommendedName>
        <fullName evidence="2">Repressor of RNA polymerase III transcription MAF1</fullName>
    </recommendedName>
</protein>
<dbReference type="PIRSF" id="PIRSF037240">
    <property type="entry name" value="RNA_polIII_Trep_MAF1"/>
    <property type="match status" value="1"/>
</dbReference>
<dbReference type="KEGG" id="cvn:111132998"/>
<dbReference type="OrthoDB" id="277029at2759"/>
<proteinExistence type="inferred from homology"/>
<dbReference type="GO" id="GO:0000994">
    <property type="term" value="F:RNA polymerase III core binding"/>
    <property type="evidence" value="ECO:0007669"/>
    <property type="project" value="TreeGrafter"/>
</dbReference>
<dbReference type="PANTHER" id="PTHR22504">
    <property type="entry name" value="REPRESSOR OF RNA POLYMERASE III TRANSCRIPTION MAF1"/>
    <property type="match status" value="1"/>
</dbReference>
<dbReference type="Gene3D" id="3.40.1000.50">
    <property type="entry name" value="Repressor of RNA polymerase III transcription Maf1"/>
    <property type="match status" value="2"/>
</dbReference>
<comment type="subcellular location">
    <subcellularLocation>
        <location evidence="2">Nucleus</location>
    </subcellularLocation>
</comment>
<dbReference type="AlphaFoldDB" id="A0A8B8EB41"/>
<keyword evidence="2" id="KW-0678">Repressor</keyword>
<comment type="similarity">
    <text evidence="1 2">Belongs to the MAF1 family.</text>
</comment>
<dbReference type="Proteomes" id="UP000694844">
    <property type="component" value="Chromosome 5"/>
</dbReference>
<dbReference type="InterPro" id="IPR038564">
    <property type="entry name" value="Maf1_sf"/>
</dbReference>
<keyword evidence="2" id="KW-0539">Nucleus</keyword>
<keyword evidence="2" id="KW-0804">Transcription</keyword>
<evidence type="ECO:0000256" key="2">
    <source>
        <dbReference type="PIRNR" id="PIRNR037240"/>
    </source>
</evidence>
<evidence type="ECO:0000256" key="1">
    <source>
        <dbReference type="ARBA" id="ARBA00006231"/>
    </source>
</evidence>
<name>A0A8B8EB41_CRAVI</name>
<dbReference type="Pfam" id="PF09174">
    <property type="entry name" value="Maf1"/>
    <property type="match status" value="1"/>
</dbReference>
<sequence>MKLLENSRFEQINCALNMQLETSRIEGRIESYSCKMAGNDKKLFKLISQEGGVGPLDLQALSPPQTLLSHSPTKPYSKSFGSVESEGYLCDTIPTKTLFYLISTLNASFNPDYDFSNAKSEEFSKEPSIDWVVNTVDTQLNATAGELFSGLKQTLWGAINEEIDLQDCEIYSYNPDLISDPFGEEGSIWSFNYFFYNKKLKRIVFFTCRAYSVSAPYNSDSGIGQDSEMFDYSDNMEFSQEDFSLE</sequence>
<reference evidence="4" key="1">
    <citation type="submission" date="2025-08" db="UniProtKB">
        <authorList>
            <consortium name="RefSeq"/>
        </authorList>
    </citation>
    <scope>IDENTIFICATION</scope>
    <source>
        <tissue evidence="4">Whole sample</tissue>
    </source>
</reference>
<dbReference type="GO" id="GO:0005634">
    <property type="term" value="C:nucleus"/>
    <property type="evidence" value="ECO:0007669"/>
    <property type="project" value="UniProtKB-SubCell"/>
</dbReference>
<dbReference type="GeneID" id="111132998"/>
<dbReference type="InterPro" id="IPR015257">
    <property type="entry name" value="Maf1"/>
</dbReference>
<comment type="function">
    <text evidence="2">Element of the TORC1 signaling pathway that acts as a mediator of diverse signals and that represses RNA polymerase III transcription. Inhibits the de novo assembly of TFIIIB onto DNA.</text>
</comment>
<dbReference type="RefSeq" id="XP_022336726.1">
    <property type="nucleotide sequence ID" value="XM_022481018.1"/>
</dbReference>